<dbReference type="EMBL" id="LAZR01069309">
    <property type="protein sequence ID" value="KKK47958.1"/>
    <property type="molecule type" value="Genomic_DNA"/>
</dbReference>
<accession>A0A0F8VUD2</accession>
<dbReference type="AlphaFoldDB" id="A0A0F8VUD2"/>
<sequence>MKIVSAILPDKSVRWPRVVLIRARVEEQMVEALRVAGCRDLQIFPPTREYIPP</sequence>
<feature type="non-terminal residue" evidence="1">
    <location>
        <position position="53"/>
    </location>
</feature>
<evidence type="ECO:0000313" key="1">
    <source>
        <dbReference type="EMBL" id="KKK47958.1"/>
    </source>
</evidence>
<organism evidence="1">
    <name type="scientific">marine sediment metagenome</name>
    <dbReference type="NCBI Taxonomy" id="412755"/>
    <lineage>
        <taxon>unclassified sequences</taxon>
        <taxon>metagenomes</taxon>
        <taxon>ecological metagenomes</taxon>
    </lineage>
</organism>
<reference evidence="1" key="1">
    <citation type="journal article" date="2015" name="Nature">
        <title>Complex archaea that bridge the gap between prokaryotes and eukaryotes.</title>
        <authorList>
            <person name="Spang A."/>
            <person name="Saw J.H."/>
            <person name="Jorgensen S.L."/>
            <person name="Zaremba-Niedzwiedzka K."/>
            <person name="Martijn J."/>
            <person name="Lind A.E."/>
            <person name="van Eijk R."/>
            <person name="Schleper C."/>
            <person name="Guy L."/>
            <person name="Ettema T.J."/>
        </authorList>
    </citation>
    <scope>NUCLEOTIDE SEQUENCE</scope>
</reference>
<protein>
    <submittedName>
        <fullName evidence="1">Uncharacterized protein</fullName>
    </submittedName>
</protein>
<comment type="caution">
    <text evidence="1">The sequence shown here is derived from an EMBL/GenBank/DDBJ whole genome shotgun (WGS) entry which is preliminary data.</text>
</comment>
<gene>
    <name evidence="1" type="ORF">LCGC14_3149970</name>
</gene>
<name>A0A0F8VUD2_9ZZZZ</name>
<proteinExistence type="predicted"/>